<dbReference type="PANTHER" id="PTHR37984">
    <property type="entry name" value="PROTEIN CBG26694"/>
    <property type="match status" value="1"/>
</dbReference>
<dbReference type="FunFam" id="3.30.420.10:FF:000032">
    <property type="entry name" value="Retrovirus-related Pol polyprotein from transposon 297-like Protein"/>
    <property type="match status" value="1"/>
</dbReference>
<dbReference type="Pfam" id="PF17921">
    <property type="entry name" value="Integrase_H2C2"/>
    <property type="match status" value="1"/>
</dbReference>
<reference evidence="3 4" key="1">
    <citation type="submission" date="2015-05" db="EMBL/GenBank/DDBJ databases">
        <title>Evolution of Trichinella species and genotypes.</title>
        <authorList>
            <person name="Korhonen P.K."/>
            <person name="Edoardo P."/>
            <person name="Giuseppe L.R."/>
            <person name="Gasser R.B."/>
        </authorList>
    </citation>
    <scope>NUCLEOTIDE SEQUENCE [LARGE SCALE GENOMIC DNA]</scope>
    <source>
        <strain evidence="3">ISS10</strain>
    </source>
</reference>
<evidence type="ECO:0000313" key="3">
    <source>
        <dbReference type="EMBL" id="KRZ51832.1"/>
    </source>
</evidence>
<dbReference type="OrthoDB" id="413122at2759"/>
<dbReference type="GO" id="GO:0003676">
    <property type="term" value="F:nucleic acid binding"/>
    <property type="evidence" value="ECO:0007669"/>
    <property type="project" value="InterPro"/>
</dbReference>
<organism evidence="3 4">
    <name type="scientific">Trichinella nativa</name>
    <dbReference type="NCBI Taxonomy" id="6335"/>
    <lineage>
        <taxon>Eukaryota</taxon>
        <taxon>Metazoa</taxon>
        <taxon>Ecdysozoa</taxon>
        <taxon>Nematoda</taxon>
        <taxon>Enoplea</taxon>
        <taxon>Dorylaimia</taxon>
        <taxon>Trichinellida</taxon>
        <taxon>Trichinellidae</taxon>
        <taxon>Trichinella</taxon>
    </lineage>
</organism>
<dbReference type="Gene3D" id="1.10.340.70">
    <property type="match status" value="1"/>
</dbReference>
<dbReference type="PANTHER" id="PTHR37984:SF15">
    <property type="entry name" value="INTEGRASE CATALYTIC DOMAIN-CONTAINING PROTEIN"/>
    <property type="match status" value="1"/>
</dbReference>
<dbReference type="GO" id="GO:0003964">
    <property type="term" value="F:RNA-directed DNA polymerase activity"/>
    <property type="evidence" value="ECO:0007669"/>
    <property type="project" value="UniProtKB-EC"/>
</dbReference>
<keyword evidence="4" id="KW-1185">Reference proteome</keyword>
<dbReference type="EC" id="2.7.7.49" evidence="1"/>
<dbReference type="Pfam" id="PF22938">
    <property type="entry name" value="Integrase_p58_C"/>
    <property type="match status" value="1"/>
</dbReference>
<dbReference type="InterPro" id="IPR012337">
    <property type="entry name" value="RNaseH-like_sf"/>
</dbReference>
<dbReference type="InterPro" id="IPR041588">
    <property type="entry name" value="Integrase_H2C2"/>
</dbReference>
<dbReference type="PROSITE" id="PS50994">
    <property type="entry name" value="INTEGRASE"/>
    <property type="match status" value="1"/>
</dbReference>
<dbReference type="Gene3D" id="3.30.420.10">
    <property type="entry name" value="Ribonuclease H-like superfamily/Ribonuclease H"/>
    <property type="match status" value="1"/>
</dbReference>
<dbReference type="SUPFAM" id="SSF56672">
    <property type="entry name" value="DNA/RNA polymerases"/>
    <property type="match status" value="1"/>
</dbReference>
<accession>A0A0V1KWZ0</accession>
<dbReference type="InterPro" id="IPR054465">
    <property type="entry name" value="Integrase_p58-like_C"/>
</dbReference>
<feature type="domain" description="Integrase catalytic" evidence="2">
    <location>
        <begin position="565"/>
        <end position="724"/>
    </location>
</feature>
<dbReference type="InterPro" id="IPR043502">
    <property type="entry name" value="DNA/RNA_pol_sf"/>
</dbReference>
<name>A0A0V1KWZ0_9BILA</name>
<evidence type="ECO:0000256" key="1">
    <source>
        <dbReference type="ARBA" id="ARBA00012493"/>
    </source>
</evidence>
<evidence type="ECO:0000313" key="4">
    <source>
        <dbReference type="Proteomes" id="UP000054721"/>
    </source>
</evidence>
<dbReference type="AlphaFoldDB" id="A0A0V1KWZ0"/>
<dbReference type="Proteomes" id="UP000054721">
    <property type="component" value="Unassembled WGS sequence"/>
</dbReference>
<dbReference type="InterPro" id="IPR043128">
    <property type="entry name" value="Rev_trsase/Diguanyl_cyclase"/>
</dbReference>
<protein>
    <recommendedName>
        <fullName evidence="1">RNA-directed DNA polymerase</fullName>
        <ecNumber evidence="1">2.7.7.49</ecNumber>
    </recommendedName>
</protein>
<proteinExistence type="predicted"/>
<dbReference type="EMBL" id="JYDW01000213">
    <property type="protein sequence ID" value="KRZ51832.1"/>
    <property type="molecule type" value="Genomic_DNA"/>
</dbReference>
<dbReference type="STRING" id="6335.A0A0V1KWZ0"/>
<dbReference type="Gene3D" id="3.10.10.10">
    <property type="entry name" value="HIV Type 1 Reverse Transcriptase, subunit A, domain 1"/>
    <property type="match status" value="1"/>
</dbReference>
<dbReference type="GO" id="GO:0015074">
    <property type="term" value="P:DNA integration"/>
    <property type="evidence" value="ECO:0007669"/>
    <property type="project" value="InterPro"/>
</dbReference>
<gene>
    <name evidence="3" type="primary">ZBED5</name>
    <name evidence="3" type="ORF">T02_10674</name>
</gene>
<evidence type="ECO:0000259" key="2">
    <source>
        <dbReference type="PROSITE" id="PS50994"/>
    </source>
</evidence>
<dbReference type="InterPro" id="IPR001584">
    <property type="entry name" value="Integrase_cat-core"/>
</dbReference>
<dbReference type="GO" id="GO:0042575">
    <property type="term" value="C:DNA polymerase complex"/>
    <property type="evidence" value="ECO:0007669"/>
    <property type="project" value="UniProtKB-ARBA"/>
</dbReference>
<dbReference type="Gene3D" id="3.30.70.270">
    <property type="match status" value="1"/>
</dbReference>
<dbReference type="InterPro" id="IPR050951">
    <property type="entry name" value="Retrovirus_Pol_polyprotein"/>
</dbReference>
<sequence length="956" mass="107961">MKDHLERVHPDKKNKDVEFFKVLKEKIRNQPNLKSFFKAPGTVDCEGGLKASYTISLNIAKKAQSYTIGEEIVIPAIKEVIETVMKKDSEPVLKCIPLSAKTVQRRIDEMASDVEKILVSELQHSKFSIQLDESAFGCSNVLMAYVRYYSQSLKCIVDEFLFANYLMGDAKGETIFRSLEDYLKEHNVPLRNITAVATDGAPAMVGRYRGFATLLKETVPDVRAVHCVLHRHHLVAKNLSGELHAALKEGIAYKDLLICITPLWSFLLMWTRHYKRLQGKDVTIIQARTLLIGFQAKIGLFKSFLARRDFKPGPGNIHQSPEKLEEDFKIRFEDLESMTVPDWIIAPFDIETGNANIEFSLQKEHVEMSADLEAKLLFKHKSLNPVDPAATPIEVTINPNLLPESHLLPIFEELTMQLVGGQEFSTIDLKDASLQIPVDEKSQKYLTTHIGYIQYKKLPFGITLAPAIFQRIGKEVWVKNELNKGWSPGIIDHQTRELSYEVLVAGKRKRNHADELRKENGALDESRFYWPGMSGDVHTWCRTCTQCARRKGPTKNNRAPMQAMAAGYPLQRVGMDILGPLEKTPSGNRYVLVLTDYFTKWTAAFPLANMEASTVAKVLVEKYVAYFGAPDCLHSDQGRSFEASVVLEMCRLFGIKKTRSSPYHPQGNGQAERFNRTLLDMLSIMVDGNPGQWDDMLPFVMLAYNSSVHESTGVTPAIAMLGRELRLPLDVQIGNPPGGEAQGLPDYIRETRERIDRVHELARDHLKTQQRRQKYLHDRHAKESRFCPNDRVWLAMPRRGKLDRGWEGPYRVVEVMGPQTYRVQHHEGKSRTLVGTGPFEAGLPGGSNISRWCHPSSLVRDEGRNASAKTAVTWLPAGLHSLRKFVSQRTDISQYTKGDATRSSAQTIMTNMGVENSLGLSLKIRICYRNRCRVVVTQSASVNASVKRDLVFVCVV</sequence>
<comment type="caution">
    <text evidence="3">The sequence shown here is derived from an EMBL/GenBank/DDBJ whole genome shotgun (WGS) entry which is preliminary data.</text>
</comment>
<dbReference type="InterPro" id="IPR036397">
    <property type="entry name" value="RNaseH_sf"/>
</dbReference>
<dbReference type="Pfam" id="PF00665">
    <property type="entry name" value="rve"/>
    <property type="match status" value="1"/>
</dbReference>
<dbReference type="SUPFAM" id="SSF53098">
    <property type="entry name" value="Ribonuclease H-like"/>
    <property type="match status" value="1"/>
</dbReference>